<dbReference type="EMBL" id="JX308286">
    <property type="protein sequence ID" value="AGF34145.1"/>
    <property type="molecule type" value="Genomic_DNA"/>
</dbReference>
<accession>M1KEV0</accession>
<reference evidence="1" key="1">
    <citation type="journal article" date="2013" name="Appl. Environ. Microbiol.">
        <title>RubisCO Gene Clusters Found in a Metagenome Microarray from Acid Mine Drainage.</title>
        <authorList>
            <person name="Guo X."/>
            <person name="Yin H."/>
            <person name="Cong J."/>
            <person name="Dai Z."/>
            <person name="Liang Y."/>
            <person name="Liu X."/>
        </authorList>
    </citation>
    <scope>NUCLEOTIDE SEQUENCE</scope>
</reference>
<protein>
    <submittedName>
        <fullName evidence="1">Uncharacterized protein</fullName>
    </submittedName>
</protein>
<organism evidence="1">
    <name type="scientific">uncultured bacterium DX-8J-22</name>
    <dbReference type="NCBI Taxonomy" id="1292055"/>
    <lineage>
        <taxon>Bacteria</taxon>
        <taxon>environmental samples</taxon>
    </lineage>
</organism>
<name>M1KEV0_9BACT</name>
<sequence length="181" mass="19597">MANHLEASGDIIQFFADLFPDRFKWTPTLRASASLGIVTYFYPGQMGGDRHAAGVPAYGTGGDRYGLRVGGCSLCTASGHGRTVFQNGFEEAFHRRDFGIQRFFPKTDLVGRELFRTASESPALQFGDGAFQAGDGFIAQGNGRLLLGDDPGAFRFLFLLLLQQAQHQIAQGVRAGGKQCV</sequence>
<evidence type="ECO:0000313" key="1">
    <source>
        <dbReference type="EMBL" id="AGF34145.1"/>
    </source>
</evidence>
<proteinExistence type="predicted"/>
<dbReference type="AlphaFoldDB" id="M1KEV0"/>